<feature type="transmembrane region" description="Helical" evidence="2">
    <location>
        <begin position="110"/>
        <end position="140"/>
    </location>
</feature>
<feature type="transmembrane region" description="Helical" evidence="2">
    <location>
        <begin position="540"/>
        <end position="560"/>
    </location>
</feature>
<keyword evidence="4" id="KW-1185">Reference proteome</keyword>
<evidence type="ECO:0000256" key="2">
    <source>
        <dbReference type="SAM" id="Phobius"/>
    </source>
</evidence>
<dbReference type="EMBL" id="ABOX02000035">
    <property type="protein sequence ID" value="EEF58921.1"/>
    <property type="molecule type" value="Genomic_DNA"/>
</dbReference>
<evidence type="ECO:0000313" key="3">
    <source>
        <dbReference type="EMBL" id="EEF58921.1"/>
    </source>
</evidence>
<feature type="transmembrane region" description="Helical" evidence="2">
    <location>
        <begin position="502"/>
        <end position="520"/>
    </location>
</feature>
<feature type="transmembrane region" description="Helical" evidence="2">
    <location>
        <begin position="33"/>
        <end position="56"/>
    </location>
</feature>
<feature type="compositionally biased region" description="Low complexity" evidence="1">
    <location>
        <begin position="217"/>
        <end position="231"/>
    </location>
</feature>
<protein>
    <submittedName>
        <fullName evidence="3">Uncharacterized protein</fullName>
    </submittedName>
</protein>
<dbReference type="RefSeq" id="WP_007417061.1">
    <property type="nucleotide sequence ID" value="NZ_ABOX02000035.1"/>
</dbReference>
<organism evidence="3 4">
    <name type="scientific">Pedosphaera parvula (strain Ellin514)</name>
    <dbReference type="NCBI Taxonomy" id="320771"/>
    <lineage>
        <taxon>Bacteria</taxon>
        <taxon>Pseudomonadati</taxon>
        <taxon>Verrucomicrobiota</taxon>
        <taxon>Pedosphaerae</taxon>
        <taxon>Pedosphaerales</taxon>
        <taxon>Pedosphaeraceae</taxon>
        <taxon>Pedosphaera</taxon>
    </lineage>
</organism>
<comment type="caution">
    <text evidence="3">The sequence shown here is derived from an EMBL/GenBank/DDBJ whole genome shotgun (WGS) entry which is preliminary data.</text>
</comment>
<accession>B9XMM2</accession>
<feature type="transmembrane region" description="Helical" evidence="2">
    <location>
        <begin position="270"/>
        <end position="289"/>
    </location>
</feature>
<gene>
    <name evidence="3" type="ORF">Cflav_PD2923</name>
</gene>
<proteinExistence type="predicted"/>
<dbReference type="OrthoDB" id="245256at2"/>
<feature type="region of interest" description="Disordered" evidence="1">
    <location>
        <begin position="214"/>
        <end position="233"/>
    </location>
</feature>
<dbReference type="Proteomes" id="UP000003688">
    <property type="component" value="Unassembled WGS sequence"/>
</dbReference>
<keyword evidence="2" id="KW-0472">Membrane</keyword>
<dbReference type="STRING" id="320771.Cflav_PD2923"/>
<sequence>MNWSQLSTIIWLRWRLSRNQFSRGGALNAALKILGLIAGIILFVGSGIAGLLGGALGLSKASPMINLFVWDAIIGMFIFFWLIGVLVEIQRAESIDLSRILHLPVSLQGVFVMNYIASLLTPSIIIFLPGALGICLGLLWAKGLTMLWLLPLLLTFLFMLTALTYCLRGWLVTVMINPRKRRNVIVIATMTIVLVGQVPNLYFNVFMRRGHSRHHASSSAPTGTPASSASSDTGIPGHLPPAYLSAHKYVPPLWLPGGAMALASGDSWPALWGSLGALLLGTAGLARAYQSTLRFYRGQTNAAPVKVKAPTLTTAKIQNSLLEKQLPWLPEEVTALFLAFSRSLSRAPEVKMALVTNIVLLVVIGGGAFSNATRSMSESFRPFIGTGAVALTFFGLLQLMFNQFGCDREGFRALVLLPASRSHVLLAKNLSFAPMVGTLGLVLLVLLTILAHLPLLALFASCLQLISMFLFLSVAANLFSIFAPYRMAAGSMKAAKPPAKTVLLIMLTQLCFPLLMLPAILPPLFGFLSEKLGWLPAGPINAMLSLGLLAIAAMSYYFSLPGLGRYLERREKDILLIVSHEAE</sequence>
<reference evidence="3 4" key="1">
    <citation type="journal article" date="2011" name="J. Bacteriol.">
        <title>Genome sequence of 'Pedosphaera parvula' Ellin514, an aerobic Verrucomicrobial isolate from pasture soil.</title>
        <authorList>
            <person name="Kant R."/>
            <person name="van Passel M.W."/>
            <person name="Sangwan P."/>
            <person name="Palva A."/>
            <person name="Lucas S."/>
            <person name="Copeland A."/>
            <person name="Lapidus A."/>
            <person name="Glavina Del Rio T."/>
            <person name="Dalin E."/>
            <person name="Tice H."/>
            <person name="Bruce D."/>
            <person name="Goodwin L."/>
            <person name="Pitluck S."/>
            <person name="Chertkov O."/>
            <person name="Larimer F.W."/>
            <person name="Land M.L."/>
            <person name="Hauser L."/>
            <person name="Brettin T.S."/>
            <person name="Detter J.C."/>
            <person name="Han S."/>
            <person name="de Vos W.M."/>
            <person name="Janssen P.H."/>
            <person name="Smidt H."/>
        </authorList>
    </citation>
    <scope>NUCLEOTIDE SEQUENCE [LARGE SCALE GENOMIC DNA]</scope>
    <source>
        <strain evidence="3 4">Ellin514</strain>
    </source>
</reference>
<feature type="transmembrane region" description="Helical" evidence="2">
    <location>
        <begin position="457"/>
        <end position="482"/>
    </location>
</feature>
<name>B9XMM2_PEDPL</name>
<feature type="transmembrane region" description="Helical" evidence="2">
    <location>
        <begin position="183"/>
        <end position="203"/>
    </location>
</feature>
<dbReference type="AlphaFoldDB" id="B9XMM2"/>
<feature type="transmembrane region" description="Helical" evidence="2">
    <location>
        <begin position="430"/>
        <end position="451"/>
    </location>
</feature>
<feature type="transmembrane region" description="Helical" evidence="2">
    <location>
        <begin position="382"/>
        <end position="401"/>
    </location>
</feature>
<evidence type="ECO:0000256" key="1">
    <source>
        <dbReference type="SAM" id="MobiDB-lite"/>
    </source>
</evidence>
<keyword evidence="2" id="KW-1133">Transmembrane helix</keyword>
<feature type="transmembrane region" description="Helical" evidence="2">
    <location>
        <begin position="146"/>
        <end position="171"/>
    </location>
</feature>
<feature type="transmembrane region" description="Helical" evidence="2">
    <location>
        <begin position="352"/>
        <end position="370"/>
    </location>
</feature>
<keyword evidence="2" id="KW-0812">Transmembrane</keyword>
<evidence type="ECO:0000313" key="4">
    <source>
        <dbReference type="Proteomes" id="UP000003688"/>
    </source>
</evidence>
<feature type="transmembrane region" description="Helical" evidence="2">
    <location>
        <begin position="68"/>
        <end position="89"/>
    </location>
</feature>